<dbReference type="Pfam" id="PF13843">
    <property type="entry name" value="DDE_Tnp_1_7"/>
    <property type="match status" value="1"/>
</dbReference>
<evidence type="ECO:0000313" key="3">
    <source>
        <dbReference type="Proteomes" id="UP000837857"/>
    </source>
</evidence>
<feature type="non-terminal residue" evidence="2">
    <location>
        <position position="566"/>
    </location>
</feature>
<gene>
    <name evidence="2" type="ORF">IPOD504_LOCUS12098</name>
</gene>
<name>A0ABN8INM3_9NEOP</name>
<sequence>MSDKSKFKYILTLQVLKTEWDKDEDVEESWRRCQDDLIKAQGKFEDEDEEVDVEESWRWRCQDNPLQALKEWGKFEDEEDVGEREGEMNKLADSLREMKLARKADTRRMAALSTEARRQHLELKRRSGLERMLLPDAPPRKRQTKRASPERQQCVMVARPVDELCDELNPVEPTQVVVSTSREADFSEPATTSGLARSSCRANVSLEDVYESSLSEDGMGDIGAEVVLAASTSPCTPGPSNISVIDHDYYIDVENWLADVCKSGDELEVDVDNDNSAIPFFDFTTDEPACNSDLTELQEEVLQREDVANDAALRDIAPDDCYTFAWSKDRETFQGRRETFTGTSGPTFNLTDQTEPTDIFDRTFDMDFIDLLCTETNRNAEQKISLMRELNKLAPHSRFNRCLYMPSQEIVIDESLLKWNGRLSFAQKISSKVAQVGVKTYELCESSSGYLWKFFVYAGKDKPTLTTDGIDGRDTELELTNDRPIGNDAFDRFDDDGTSDRLTTGGSADRPMSATAVIVYKLIQPLLHLGHTVIMDNFYKSIITTDFKKTEDRLLRNIEIESRIRS</sequence>
<proteinExistence type="predicted"/>
<dbReference type="PANTHER" id="PTHR46599">
    <property type="entry name" value="PIGGYBAC TRANSPOSABLE ELEMENT-DERIVED PROTEIN 4"/>
    <property type="match status" value="1"/>
</dbReference>
<organism evidence="2 3">
    <name type="scientific">Iphiclides podalirius</name>
    <name type="common">scarce swallowtail</name>
    <dbReference type="NCBI Taxonomy" id="110791"/>
    <lineage>
        <taxon>Eukaryota</taxon>
        <taxon>Metazoa</taxon>
        <taxon>Ecdysozoa</taxon>
        <taxon>Arthropoda</taxon>
        <taxon>Hexapoda</taxon>
        <taxon>Insecta</taxon>
        <taxon>Pterygota</taxon>
        <taxon>Neoptera</taxon>
        <taxon>Endopterygota</taxon>
        <taxon>Lepidoptera</taxon>
        <taxon>Glossata</taxon>
        <taxon>Ditrysia</taxon>
        <taxon>Papilionoidea</taxon>
        <taxon>Papilionidae</taxon>
        <taxon>Papilioninae</taxon>
        <taxon>Iphiclides</taxon>
    </lineage>
</organism>
<dbReference type="PANTHER" id="PTHR46599:SF3">
    <property type="entry name" value="PIGGYBAC TRANSPOSABLE ELEMENT-DERIVED PROTEIN 4"/>
    <property type="match status" value="1"/>
</dbReference>
<reference evidence="2" key="1">
    <citation type="submission" date="2022-03" db="EMBL/GenBank/DDBJ databases">
        <authorList>
            <person name="Martin H S."/>
        </authorList>
    </citation>
    <scope>NUCLEOTIDE SEQUENCE</scope>
</reference>
<dbReference type="EMBL" id="OW152841">
    <property type="protein sequence ID" value="CAH2062573.1"/>
    <property type="molecule type" value="Genomic_DNA"/>
</dbReference>
<dbReference type="InterPro" id="IPR029526">
    <property type="entry name" value="PGBD"/>
</dbReference>
<evidence type="ECO:0000259" key="1">
    <source>
        <dbReference type="Pfam" id="PF13843"/>
    </source>
</evidence>
<evidence type="ECO:0000313" key="2">
    <source>
        <dbReference type="EMBL" id="CAH2062573.1"/>
    </source>
</evidence>
<feature type="domain" description="PiggyBac transposable element-derived protein" evidence="1">
    <location>
        <begin position="403"/>
        <end position="464"/>
    </location>
</feature>
<keyword evidence="3" id="KW-1185">Reference proteome</keyword>
<protein>
    <recommendedName>
        <fullName evidence="1">PiggyBac transposable element-derived protein domain-containing protein</fullName>
    </recommendedName>
</protein>
<dbReference type="Proteomes" id="UP000837857">
    <property type="component" value="Chromosome 29"/>
</dbReference>
<accession>A0ABN8INM3</accession>